<organism evidence="2 3">
    <name type="scientific">Plasmodium vivax India VII</name>
    <dbReference type="NCBI Taxonomy" id="1077284"/>
    <lineage>
        <taxon>Eukaryota</taxon>
        <taxon>Sar</taxon>
        <taxon>Alveolata</taxon>
        <taxon>Apicomplexa</taxon>
        <taxon>Aconoidasida</taxon>
        <taxon>Haemosporida</taxon>
        <taxon>Plasmodiidae</taxon>
        <taxon>Plasmodium</taxon>
        <taxon>Plasmodium (Plasmodium)</taxon>
    </lineage>
</organism>
<evidence type="ECO:0000313" key="2">
    <source>
        <dbReference type="EMBL" id="KMZ81210.1"/>
    </source>
</evidence>
<protein>
    <submittedName>
        <fullName evidence="2">Variable surface protein Vir35</fullName>
    </submittedName>
</protein>
<dbReference type="Pfam" id="PF12420">
    <property type="entry name" value="DUF3671"/>
    <property type="match status" value="1"/>
</dbReference>
<feature type="transmembrane region" description="Helical" evidence="1">
    <location>
        <begin position="149"/>
        <end position="169"/>
    </location>
</feature>
<evidence type="ECO:0000256" key="1">
    <source>
        <dbReference type="SAM" id="Phobius"/>
    </source>
</evidence>
<feature type="transmembrane region" description="Helical" evidence="1">
    <location>
        <begin position="189"/>
        <end position="213"/>
    </location>
</feature>
<feature type="transmembrane region" description="Helical" evidence="1">
    <location>
        <begin position="6"/>
        <end position="24"/>
    </location>
</feature>
<reference evidence="2 3" key="1">
    <citation type="submission" date="2011-08" db="EMBL/GenBank/DDBJ databases">
        <title>The Genome Sequence of Plasmodium vivax India VII.</title>
        <authorList>
            <consortium name="The Broad Institute Genome Sequencing Platform"/>
            <consortium name="The Broad Institute Genome Sequencing Center for Infectious Disease"/>
            <person name="Neafsey D."/>
            <person name="Carlton J."/>
            <person name="Barnwell J."/>
            <person name="Collins W."/>
            <person name="Escalante A."/>
            <person name="Mullikin J."/>
            <person name="Saul A."/>
            <person name="Guigo R."/>
            <person name="Camara F."/>
            <person name="Young S.K."/>
            <person name="Zeng Q."/>
            <person name="Gargeya S."/>
            <person name="Fitzgerald M."/>
            <person name="Haas B."/>
            <person name="Abouelleil A."/>
            <person name="Alvarado L."/>
            <person name="Arachchi H.M."/>
            <person name="Berlin A."/>
            <person name="Brown A."/>
            <person name="Chapman S.B."/>
            <person name="Chen Z."/>
            <person name="Dunbar C."/>
            <person name="Freedman E."/>
            <person name="Gearin G."/>
            <person name="Gellesch M."/>
            <person name="Goldberg J."/>
            <person name="Griggs A."/>
            <person name="Gujja S."/>
            <person name="Heiman D."/>
            <person name="Howarth C."/>
            <person name="Larson L."/>
            <person name="Lui A."/>
            <person name="MacDonald P.J.P."/>
            <person name="Montmayeur A."/>
            <person name="Murphy C."/>
            <person name="Neiman D."/>
            <person name="Pearson M."/>
            <person name="Priest M."/>
            <person name="Roberts A."/>
            <person name="Saif S."/>
            <person name="Shea T."/>
            <person name="Shenoy N."/>
            <person name="Sisk P."/>
            <person name="Stolte C."/>
            <person name="Sykes S."/>
            <person name="Wortman J."/>
            <person name="Nusbaum C."/>
            <person name="Birren B."/>
        </authorList>
    </citation>
    <scope>NUCLEOTIDE SEQUENCE [LARGE SCALE GENOMIC DNA]</scope>
    <source>
        <strain evidence="2 3">India VII</strain>
    </source>
</reference>
<proteinExistence type="predicted"/>
<dbReference type="OrthoDB" id="388916at2759"/>
<keyword evidence="1" id="KW-1133">Transmembrane helix</keyword>
<gene>
    <name evidence="2" type="ORF">PVIIG_02692</name>
</gene>
<sequence>MQKGIKLLFFIQIASLILLSWMYNCNDGVHKRCRTFGIKAARILAKDEMERKIVLGVSRGNASNNVGNNKLKNETKDTSINEKLKESQFNSLYAYRKNSKRRYHKLKGLKKKDCYYEQKIFNEIDKVRKLAKNMKNDEKKFKKIICKKYCYLIIFGSLFCLLGLIVPILDEAKVELKLGSNTKDVLSHLIPALNNVIFIPFCIISILCIIYILMKIVKYERLNEGKGKLKGKEYVRFCKEVFNIN</sequence>
<dbReference type="Proteomes" id="UP000053562">
    <property type="component" value="Unassembled WGS sequence"/>
</dbReference>
<evidence type="ECO:0000313" key="3">
    <source>
        <dbReference type="Proteomes" id="UP000053562"/>
    </source>
</evidence>
<dbReference type="AlphaFoldDB" id="A0A0J9SE26"/>
<keyword evidence="1" id="KW-0812">Transmembrane</keyword>
<accession>A0A0J9SE26</accession>
<name>A0A0J9SE26_PLAVI</name>
<dbReference type="InterPro" id="IPR022139">
    <property type="entry name" value="Fam-L/Fam-M-like_plasmodium"/>
</dbReference>
<keyword evidence="1" id="KW-0472">Membrane</keyword>
<dbReference type="EMBL" id="KQ234252">
    <property type="protein sequence ID" value="KMZ81210.1"/>
    <property type="molecule type" value="Genomic_DNA"/>
</dbReference>